<evidence type="ECO:0000259" key="4">
    <source>
        <dbReference type="PROSITE" id="PS50113"/>
    </source>
</evidence>
<dbReference type="InterPro" id="IPR035965">
    <property type="entry name" value="PAS-like_dom_sf"/>
</dbReference>
<feature type="domain" description="HAMP" evidence="6">
    <location>
        <begin position="185"/>
        <end position="237"/>
    </location>
</feature>
<evidence type="ECO:0000313" key="9">
    <source>
        <dbReference type="Proteomes" id="UP000588051"/>
    </source>
</evidence>
<name>A0A850QDX1_9BURK</name>
<dbReference type="CDD" id="cd00130">
    <property type="entry name" value="PAS"/>
    <property type="match status" value="2"/>
</dbReference>
<dbReference type="AlphaFoldDB" id="A0A850QDX1"/>
<dbReference type="PANTHER" id="PTHR44757">
    <property type="entry name" value="DIGUANYLATE CYCLASE DGCP"/>
    <property type="match status" value="1"/>
</dbReference>
<dbReference type="PROSITE" id="PS50887">
    <property type="entry name" value="GGDEF"/>
    <property type="match status" value="1"/>
</dbReference>
<dbReference type="GO" id="GO:0016020">
    <property type="term" value="C:membrane"/>
    <property type="evidence" value="ECO:0007669"/>
    <property type="project" value="InterPro"/>
</dbReference>
<dbReference type="SMART" id="SM00304">
    <property type="entry name" value="HAMP"/>
    <property type="match status" value="1"/>
</dbReference>
<feature type="domain" description="PAS" evidence="3">
    <location>
        <begin position="372"/>
        <end position="445"/>
    </location>
</feature>
<dbReference type="Pfam" id="PF00990">
    <property type="entry name" value="GGDEF"/>
    <property type="match status" value="1"/>
</dbReference>
<dbReference type="InterPro" id="IPR043128">
    <property type="entry name" value="Rev_trsase/Diguanyl_cyclase"/>
</dbReference>
<keyword evidence="2" id="KW-1133">Transmembrane helix</keyword>
<dbReference type="InterPro" id="IPR000014">
    <property type="entry name" value="PAS"/>
</dbReference>
<dbReference type="InterPro" id="IPR000700">
    <property type="entry name" value="PAS-assoc_C"/>
</dbReference>
<dbReference type="Gene3D" id="6.10.340.10">
    <property type="match status" value="1"/>
</dbReference>
<dbReference type="SMART" id="SM00267">
    <property type="entry name" value="GGDEF"/>
    <property type="match status" value="1"/>
</dbReference>
<evidence type="ECO:0000259" key="3">
    <source>
        <dbReference type="PROSITE" id="PS50112"/>
    </source>
</evidence>
<accession>A0A850QDX1</accession>
<dbReference type="SUPFAM" id="SSF55785">
    <property type="entry name" value="PYP-like sensor domain (PAS domain)"/>
    <property type="match status" value="2"/>
</dbReference>
<dbReference type="InterPro" id="IPR029787">
    <property type="entry name" value="Nucleotide_cyclase"/>
</dbReference>
<protein>
    <submittedName>
        <fullName evidence="8">EAL domain-containing protein</fullName>
    </submittedName>
</protein>
<dbReference type="SUPFAM" id="SSF55073">
    <property type="entry name" value="Nucleotide cyclase"/>
    <property type="match status" value="1"/>
</dbReference>
<dbReference type="Pfam" id="PF00672">
    <property type="entry name" value="HAMP"/>
    <property type="match status" value="1"/>
</dbReference>
<dbReference type="EMBL" id="JABXYJ010000004">
    <property type="protein sequence ID" value="NVO77771.1"/>
    <property type="molecule type" value="Genomic_DNA"/>
</dbReference>
<keyword evidence="1" id="KW-0175">Coiled coil</keyword>
<keyword evidence="9" id="KW-1185">Reference proteome</keyword>
<feature type="coiled-coil region" evidence="1">
    <location>
        <begin position="222"/>
        <end position="249"/>
    </location>
</feature>
<evidence type="ECO:0000259" key="6">
    <source>
        <dbReference type="PROSITE" id="PS50885"/>
    </source>
</evidence>
<dbReference type="NCBIfam" id="TIGR00254">
    <property type="entry name" value="GGDEF"/>
    <property type="match status" value="1"/>
</dbReference>
<dbReference type="PROSITE" id="PS50113">
    <property type="entry name" value="PAC"/>
    <property type="match status" value="2"/>
</dbReference>
<organism evidence="8 9">
    <name type="scientific">Undibacterium oligocarboniphilum</name>
    <dbReference type="NCBI Taxonomy" id="666702"/>
    <lineage>
        <taxon>Bacteria</taxon>
        <taxon>Pseudomonadati</taxon>
        <taxon>Pseudomonadota</taxon>
        <taxon>Betaproteobacteria</taxon>
        <taxon>Burkholderiales</taxon>
        <taxon>Oxalobacteraceae</taxon>
        <taxon>Undibacterium</taxon>
    </lineage>
</organism>
<gene>
    <name evidence="8" type="ORF">HV832_07990</name>
</gene>
<evidence type="ECO:0000259" key="7">
    <source>
        <dbReference type="PROSITE" id="PS50887"/>
    </source>
</evidence>
<dbReference type="GO" id="GO:0007165">
    <property type="term" value="P:signal transduction"/>
    <property type="evidence" value="ECO:0007669"/>
    <property type="project" value="InterPro"/>
</dbReference>
<reference evidence="8 9" key="1">
    <citation type="submission" date="2020-06" db="EMBL/GenBank/DDBJ databases">
        <authorList>
            <person name="Qiu C."/>
            <person name="Liu Z."/>
        </authorList>
    </citation>
    <scope>NUCLEOTIDE SEQUENCE [LARGE SCALE GENOMIC DNA]</scope>
    <source>
        <strain evidence="8 9">EM 1</strain>
    </source>
</reference>
<dbReference type="SUPFAM" id="SSF141868">
    <property type="entry name" value="EAL domain-like"/>
    <property type="match status" value="1"/>
</dbReference>
<feature type="domain" description="PAS" evidence="3">
    <location>
        <begin position="255"/>
        <end position="304"/>
    </location>
</feature>
<dbReference type="InterPro" id="IPR035919">
    <property type="entry name" value="EAL_sf"/>
</dbReference>
<dbReference type="GO" id="GO:0006355">
    <property type="term" value="P:regulation of DNA-templated transcription"/>
    <property type="evidence" value="ECO:0007669"/>
    <property type="project" value="InterPro"/>
</dbReference>
<dbReference type="Gene3D" id="3.30.70.270">
    <property type="match status" value="1"/>
</dbReference>
<dbReference type="RefSeq" id="WP_176803041.1">
    <property type="nucleotide sequence ID" value="NZ_JABXYJ010000004.1"/>
</dbReference>
<evidence type="ECO:0000259" key="5">
    <source>
        <dbReference type="PROSITE" id="PS50883"/>
    </source>
</evidence>
<dbReference type="PROSITE" id="PS50883">
    <property type="entry name" value="EAL"/>
    <property type="match status" value="1"/>
</dbReference>
<dbReference type="SMART" id="SM00091">
    <property type="entry name" value="PAS"/>
    <property type="match status" value="2"/>
</dbReference>
<dbReference type="NCBIfam" id="TIGR00229">
    <property type="entry name" value="sensory_box"/>
    <property type="match status" value="2"/>
</dbReference>
<feature type="transmembrane region" description="Helical" evidence="2">
    <location>
        <begin position="162"/>
        <end position="184"/>
    </location>
</feature>
<dbReference type="PROSITE" id="PS50885">
    <property type="entry name" value="HAMP"/>
    <property type="match status" value="1"/>
</dbReference>
<dbReference type="Pfam" id="PF00989">
    <property type="entry name" value="PAS"/>
    <property type="match status" value="2"/>
</dbReference>
<comment type="caution">
    <text evidence="8">The sequence shown here is derived from an EMBL/GenBank/DDBJ whole genome shotgun (WGS) entry which is preliminary data.</text>
</comment>
<dbReference type="Proteomes" id="UP000588051">
    <property type="component" value="Unassembled WGS sequence"/>
</dbReference>
<dbReference type="CDD" id="cd01949">
    <property type="entry name" value="GGDEF"/>
    <property type="match status" value="1"/>
</dbReference>
<dbReference type="Gene3D" id="3.20.20.450">
    <property type="entry name" value="EAL domain"/>
    <property type="match status" value="1"/>
</dbReference>
<dbReference type="CDD" id="cd01948">
    <property type="entry name" value="EAL"/>
    <property type="match status" value="1"/>
</dbReference>
<keyword evidence="2" id="KW-0472">Membrane</keyword>
<evidence type="ECO:0000256" key="1">
    <source>
        <dbReference type="SAM" id="Coils"/>
    </source>
</evidence>
<dbReference type="Gene3D" id="3.30.450.20">
    <property type="entry name" value="PAS domain"/>
    <property type="match status" value="2"/>
</dbReference>
<proteinExistence type="predicted"/>
<feature type="domain" description="PAC" evidence="4">
    <location>
        <begin position="449"/>
        <end position="501"/>
    </location>
</feature>
<dbReference type="InterPro" id="IPR052155">
    <property type="entry name" value="Biofilm_reg_signaling"/>
</dbReference>
<evidence type="ECO:0000256" key="2">
    <source>
        <dbReference type="SAM" id="Phobius"/>
    </source>
</evidence>
<keyword evidence="2" id="KW-0812">Transmembrane</keyword>
<dbReference type="Pfam" id="PF00563">
    <property type="entry name" value="EAL"/>
    <property type="match status" value="1"/>
</dbReference>
<evidence type="ECO:0000313" key="8">
    <source>
        <dbReference type="EMBL" id="NVO77771.1"/>
    </source>
</evidence>
<dbReference type="PANTHER" id="PTHR44757:SF4">
    <property type="entry name" value="DIGUANYLATE CYCLASE DGCE-RELATED"/>
    <property type="match status" value="1"/>
</dbReference>
<dbReference type="InterPro" id="IPR003660">
    <property type="entry name" value="HAMP_dom"/>
</dbReference>
<dbReference type="SMART" id="SM00052">
    <property type="entry name" value="EAL"/>
    <property type="match status" value="1"/>
</dbReference>
<dbReference type="InterPro" id="IPR013767">
    <property type="entry name" value="PAS_fold"/>
</dbReference>
<feature type="domain" description="PAC" evidence="4">
    <location>
        <begin position="320"/>
        <end position="371"/>
    </location>
</feature>
<dbReference type="CDD" id="cd06225">
    <property type="entry name" value="HAMP"/>
    <property type="match status" value="1"/>
</dbReference>
<feature type="domain" description="GGDEF" evidence="7">
    <location>
        <begin position="533"/>
        <end position="666"/>
    </location>
</feature>
<dbReference type="InterPro" id="IPR001633">
    <property type="entry name" value="EAL_dom"/>
</dbReference>
<feature type="domain" description="EAL" evidence="5">
    <location>
        <begin position="675"/>
        <end position="929"/>
    </location>
</feature>
<sequence length="938" mass="106264">MVRFIQKLYQAWLTRGIYTRLFTPVLLLLLAAAVLRYELLIRNELHDVRQQIQVQSIYLARMLSPELLQKTRDHDSTAIVTQLQQELQTDRTLQGLVWQYQHTQLCALQPQPVSPQTPAWFVSMLKFPATQEYRATMPTDQAATLVVTFNTAEAVNRIWHKVVIQLEISGALIFLIYLLMGFVLRANVQSLRRLVAVTEQFKHGDYTARLSASGTMEARALAQSFNDMAEEVQKLLSTLQQRQREQSEQLHFTWQVLTALPIPTFFSDQHGRCRGVNPAWCQMFGMQQKEAVGRSMRELLSAADINGDLTTLTGQPEGARGTEVQISRQGQTVVALYYQATYTSVDGEYADTIGSLVDISDRKKAQAALAEQKERVETTLDSIGDGVISCDANGQILTLNRAARELTGWHQHEAETRALHQIFALTDTKQAAALRQFITQVPTQSGSYQASNLILLTRSGRQLDIDLTAAPTRQKDGVVRGWVLVFRDLSETRHLLRQISWQAGHDLLTGLPNRASLNDHFQQAMHSAQEKQQMLAVCLMDLDHFQAVNERYGQEFADKLLKQVAGRLERYVGQDNPVARLGGDEFVVLLQNQSDTSQIQASLSGLLAELGKPYDIDQRHATMTASIGVAVYPQDEHSPDVLLRYADQAMYQAKISGRNKFHLFDAQKDEEVRTRHNQRARIREALLKDEFELYYQPKLNIREGRIIGMEALIRWNHPERGVVGPMEFLPLVEYSDLIIDIGNWVIHQALQQLSEWLARGHRWVLSVNIAARHFQHSDFLENLRADLTRFPDVPPQYLEIEILESAAIQDIQHVREIMLACQNLGVRFALDDFGTGYSSLSYLKRLPADILKIDQSFVRDMLDDQDDLALIGAIVGLASAFRREVIAEGVESAEHGIALMHLGCDLVQGYGIARPMPVSQVEIWAQHYVPPVLWQQRA</sequence>
<dbReference type="PROSITE" id="PS50112">
    <property type="entry name" value="PAS"/>
    <property type="match status" value="2"/>
</dbReference>
<dbReference type="InterPro" id="IPR000160">
    <property type="entry name" value="GGDEF_dom"/>
</dbReference>